<dbReference type="Gene3D" id="3.40.50.300">
    <property type="entry name" value="P-loop containing nucleotide triphosphate hydrolases"/>
    <property type="match status" value="1"/>
</dbReference>
<dbReference type="GO" id="GO:0015833">
    <property type="term" value="P:peptide transport"/>
    <property type="evidence" value="ECO:0007669"/>
    <property type="project" value="InterPro"/>
</dbReference>
<dbReference type="AlphaFoldDB" id="A0AB36TD81"/>
<name>A0AB36TD81_ACETH</name>
<sequence>MTNIEAKTSSSGYNSARKKDVLIEVKNLKQYFNIKTSLGKKATVKAVDDVTFEIYKGETLGLVGESGSGKTTLGRTILRIYEPTAGRVVFLGVDITKLGRGQLLPYRKKMQYIFQDPYASLDPRMTVSDIVGEALDIHRLVSSKKEREEKVRELLKMVGLNTEHASRYPHEFSGGQRQRIGIARAIAVEPEFIVCDEPVSALDVSIRAQIINTLEEMQERLNLTYLFISHDLGVVRHTCDRVGVMYLGHIVELVESEELYKNPLHPYTQALLTAIPRPNPEIAKKRNRIILKGEIPSPVNPPSGCKFRTRCPYAKDICAKEVPEFKDYGNGHYVACHFAGKL</sequence>
<dbReference type="NCBIfam" id="TIGR01727">
    <property type="entry name" value="oligo_HPY"/>
    <property type="match status" value="1"/>
</dbReference>
<evidence type="ECO:0000313" key="6">
    <source>
        <dbReference type="EMBL" id="PFH01788.1"/>
    </source>
</evidence>
<protein>
    <submittedName>
        <fullName evidence="6">Oligopeptide transport system ATP-binding protein</fullName>
    </submittedName>
</protein>
<dbReference type="Pfam" id="PF00005">
    <property type="entry name" value="ABC_tran"/>
    <property type="match status" value="1"/>
</dbReference>
<dbReference type="InterPro" id="IPR027417">
    <property type="entry name" value="P-loop_NTPase"/>
</dbReference>
<dbReference type="PROSITE" id="PS00211">
    <property type="entry name" value="ABC_TRANSPORTER_1"/>
    <property type="match status" value="1"/>
</dbReference>
<accession>A0AB36TD81</accession>
<organism evidence="6 7">
    <name type="scientific">Acetivibrio thermocellus AD2</name>
    <dbReference type="NCBI Taxonomy" id="1138384"/>
    <lineage>
        <taxon>Bacteria</taxon>
        <taxon>Bacillati</taxon>
        <taxon>Bacillota</taxon>
        <taxon>Clostridia</taxon>
        <taxon>Eubacteriales</taxon>
        <taxon>Oscillospiraceae</taxon>
        <taxon>Acetivibrio</taxon>
    </lineage>
</organism>
<dbReference type="PROSITE" id="PS50893">
    <property type="entry name" value="ABC_TRANSPORTER_2"/>
    <property type="match status" value="1"/>
</dbReference>
<dbReference type="PANTHER" id="PTHR43776:SF7">
    <property type="entry name" value="D,D-DIPEPTIDE TRANSPORT ATP-BINDING PROTEIN DDPF-RELATED"/>
    <property type="match status" value="1"/>
</dbReference>
<keyword evidence="4 6" id="KW-0067">ATP-binding</keyword>
<comment type="caution">
    <text evidence="6">The sequence shown here is derived from an EMBL/GenBank/DDBJ whole genome shotgun (WGS) entry which is preliminary data.</text>
</comment>
<evidence type="ECO:0000256" key="2">
    <source>
        <dbReference type="ARBA" id="ARBA00022448"/>
    </source>
</evidence>
<dbReference type="Proteomes" id="UP000223596">
    <property type="component" value="Unassembled WGS sequence"/>
</dbReference>
<dbReference type="InterPro" id="IPR050319">
    <property type="entry name" value="ABC_transp_ATP-bind"/>
</dbReference>
<reference evidence="6 7" key="1">
    <citation type="submission" date="2017-09" db="EMBL/GenBank/DDBJ databases">
        <title>Evaluation of Pacific Biosciences Sequencing Technology to Finishing C. thermocellum Genome Sequences.</title>
        <authorList>
            <person name="Brown S."/>
        </authorList>
    </citation>
    <scope>NUCLEOTIDE SEQUENCE [LARGE SCALE GENOMIC DNA]</scope>
    <source>
        <strain evidence="6 7">AD2</strain>
    </source>
</reference>
<dbReference type="FunFam" id="3.40.50.300:FF:000016">
    <property type="entry name" value="Oligopeptide ABC transporter ATP-binding component"/>
    <property type="match status" value="1"/>
</dbReference>
<dbReference type="InterPro" id="IPR003593">
    <property type="entry name" value="AAA+_ATPase"/>
</dbReference>
<dbReference type="Pfam" id="PF08352">
    <property type="entry name" value="oligo_HPY"/>
    <property type="match status" value="1"/>
</dbReference>
<dbReference type="SUPFAM" id="SSF52540">
    <property type="entry name" value="P-loop containing nucleoside triphosphate hydrolases"/>
    <property type="match status" value="1"/>
</dbReference>
<dbReference type="RefSeq" id="WP_003514730.1">
    <property type="nucleotide sequence ID" value="NZ_CP013828.1"/>
</dbReference>
<proteinExistence type="inferred from homology"/>
<dbReference type="EMBL" id="PDBW01000001">
    <property type="protein sequence ID" value="PFH01788.1"/>
    <property type="molecule type" value="Genomic_DNA"/>
</dbReference>
<gene>
    <name evidence="6" type="ORF">M972_11532</name>
</gene>
<evidence type="ECO:0000259" key="5">
    <source>
        <dbReference type="PROSITE" id="PS50893"/>
    </source>
</evidence>
<feature type="domain" description="ABC transporter" evidence="5">
    <location>
        <begin position="23"/>
        <end position="272"/>
    </location>
</feature>
<dbReference type="InterPro" id="IPR013563">
    <property type="entry name" value="Oligopep_ABC_C"/>
</dbReference>
<dbReference type="InterPro" id="IPR017871">
    <property type="entry name" value="ABC_transporter-like_CS"/>
</dbReference>
<dbReference type="CDD" id="cd03257">
    <property type="entry name" value="ABC_NikE_OppD_transporters"/>
    <property type="match status" value="1"/>
</dbReference>
<keyword evidence="3" id="KW-0547">Nucleotide-binding</keyword>
<evidence type="ECO:0000256" key="1">
    <source>
        <dbReference type="ARBA" id="ARBA00005417"/>
    </source>
</evidence>
<dbReference type="GO" id="GO:0005524">
    <property type="term" value="F:ATP binding"/>
    <property type="evidence" value="ECO:0007669"/>
    <property type="project" value="UniProtKB-KW"/>
</dbReference>
<keyword evidence="2" id="KW-0813">Transport</keyword>
<dbReference type="GO" id="GO:0055085">
    <property type="term" value="P:transmembrane transport"/>
    <property type="evidence" value="ECO:0007669"/>
    <property type="project" value="UniProtKB-ARBA"/>
</dbReference>
<comment type="similarity">
    <text evidence="1">Belongs to the ABC transporter superfamily.</text>
</comment>
<evidence type="ECO:0000256" key="3">
    <source>
        <dbReference type="ARBA" id="ARBA00022741"/>
    </source>
</evidence>
<dbReference type="SMART" id="SM00382">
    <property type="entry name" value="AAA"/>
    <property type="match status" value="1"/>
</dbReference>
<dbReference type="GeneID" id="35804532"/>
<evidence type="ECO:0000313" key="7">
    <source>
        <dbReference type="Proteomes" id="UP000223596"/>
    </source>
</evidence>
<evidence type="ECO:0000256" key="4">
    <source>
        <dbReference type="ARBA" id="ARBA00022840"/>
    </source>
</evidence>
<dbReference type="InterPro" id="IPR003439">
    <property type="entry name" value="ABC_transporter-like_ATP-bd"/>
</dbReference>
<dbReference type="GO" id="GO:0016887">
    <property type="term" value="F:ATP hydrolysis activity"/>
    <property type="evidence" value="ECO:0007669"/>
    <property type="project" value="InterPro"/>
</dbReference>
<dbReference type="PANTHER" id="PTHR43776">
    <property type="entry name" value="TRANSPORT ATP-BINDING PROTEIN"/>
    <property type="match status" value="1"/>
</dbReference>